<keyword evidence="4" id="KW-0444">Lipid biosynthesis</keyword>
<dbReference type="InterPro" id="IPR017938">
    <property type="entry name" value="Riboflavin_synthase-like_b-brl"/>
</dbReference>
<dbReference type="SUPFAM" id="SSF63380">
    <property type="entry name" value="Riboflavin synthase domain-like"/>
    <property type="match status" value="1"/>
</dbReference>
<feature type="binding site" evidence="13">
    <location>
        <position position="110"/>
    </location>
    <ligand>
        <name>FAD</name>
        <dbReference type="ChEBI" id="CHEBI:57692"/>
    </ligand>
</feature>
<dbReference type="Gene3D" id="3.40.50.80">
    <property type="entry name" value="Nucleotide-binding domain of ferredoxin-NADP reductase (FNR) module"/>
    <property type="match status" value="1"/>
</dbReference>
<dbReference type="GO" id="GO:0016126">
    <property type="term" value="P:sterol biosynthetic process"/>
    <property type="evidence" value="ECO:0007669"/>
    <property type="project" value="UniProtKB-KW"/>
</dbReference>
<evidence type="ECO:0000256" key="9">
    <source>
        <dbReference type="ARBA" id="ARBA00023011"/>
    </source>
</evidence>
<dbReference type="InterPro" id="IPR008333">
    <property type="entry name" value="Cbr1-like_FAD-bd_dom"/>
</dbReference>
<evidence type="ECO:0000256" key="14">
    <source>
        <dbReference type="SAM" id="Phobius"/>
    </source>
</evidence>
<feature type="binding site" evidence="13">
    <location>
        <position position="203"/>
    </location>
    <ligand>
        <name>FAD</name>
        <dbReference type="ChEBI" id="CHEBI:57692"/>
    </ligand>
</feature>
<dbReference type="InterPro" id="IPR001709">
    <property type="entry name" value="Flavoprot_Pyr_Nucl_cyt_Rdtase"/>
</dbReference>
<keyword evidence="9" id="KW-0756">Sterol biosynthesis</keyword>
<feature type="binding site" evidence="13">
    <location>
        <position position="145"/>
    </location>
    <ligand>
        <name>FAD</name>
        <dbReference type="ChEBI" id="CHEBI:57692"/>
    </ligand>
</feature>
<evidence type="ECO:0000256" key="5">
    <source>
        <dbReference type="ARBA" id="ARBA00022630"/>
    </source>
</evidence>
<dbReference type="PANTHER" id="PTHR19370:SF185">
    <property type="entry name" value="NADH-CYTOCHROME B5 REDUCTASE"/>
    <property type="match status" value="1"/>
</dbReference>
<dbReference type="Pfam" id="PF00970">
    <property type="entry name" value="FAD_binding_6"/>
    <property type="match status" value="1"/>
</dbReference>
<keyword evidence="8" id="KW-0560">Oxidoreductase</keyword>
<dbReference type="InterPro" id="IPR039261">
    <property type="entry name" value="FNR_nucleotide-bd"/>
</dbReference>
<feature type="binding site" evidence="13">
    <location>
        <position position="132"/>
    </location>
    <ligand>
        <name>FAD</name>
        <dbReference type="ChEBI" id="CHEBI:57692"/>
    </ligand>
</feature>
<keyword evidence="7" id="KW-0443">Lipid metabolism</keyword>
<dbReference type="InterPro" id="IPR001433">
    <property type="entry name" value="OxRdtase_FAD/NAD-bd"/>
</dbReference>
<evidence type="ECO:0000256" key="12">
    <source>
        <dbReference type="ARBA" id="ARBA00023221"/>
    </source>
</evidence>
<dbReference type="GO" id="GO:0005739">
    <property type="term" value="C:mitochondrion"/>
    <property type="evidence" value="ECO:0007669"/>
    <property type="project" value="TreeGrafter"/>
</dbReference>
<dbReference type="EMBL" id="JARKIK010000059">
    <property type="protein sequence ID" value="KAK8731830.1"/>
    <property type="molecule type" value="Genomic_DNA"/>
</dbReference>
<keyword evidence="6 13" id="KW-0274">FAD</keyword>
<feature type="binding site" evidence="13">
    <location>
        <position position="144"/>
    </location>
    <ligand>
        <name>FAD</name>
        <dbReference type="ChEBI" id="CHEBI:57692"/>
    </ligand>
</feature>
<comment type="caution">
    <text evidence="16">The sequence shown here is derived from an EMBL/GenBank/DDBJ whole genome shotgun (WGS) entry which is preliminary data.</text>
</comment>
<keyword evidence="7" id="KW-0752">Steroid biosynthesis</keyword>
<dbReference type="FunFam" id="2.40.30.10:FF:000021">
    <property type="entry name" value="NADH-cytochrome b5 reductase"/>
    <property type="match status" value="1"/>
</dbReference>
<feature type="binding site" evidence="13">
    <location>
        <position position="129"/>
    </location>
    <ligand>
        <name>FAD</name>
        <dbReference type="ChEBI" id="CHEBI:57692"/>
    </ligand>
</feature>
<dbReference type="InterPro" id="IPR017927">
    <property type="entry name" value="FAD-bd_FR_type"/>
</dbReference>
<evidence type="ECO:0000256" key="11">
    <source>
        <dbReference type="ARBA" id="ARBA00023166"/>
    </source>
</evidence>
<evidence type="ECO:0000256" key="4">
    <source>
        <dbReference type="ARBA" id="ARBA00022516"/>
    </source>
</evidence>
<evidence type="ECO:0000256" key="10">
    <source>
        <dbReference type="ARBA" id="ARBA00023027"/>
    </source>
</evidence>
<dbReference type="PRINTS" id="PR00371">
    <property type="entry name" value="FPNCR"/>
</dbReference>
<dbReference type="Gene3D" id="2.40.30.10">
    <property type="entry name" value="Translation factors"/>
    <property type="match status" value="1"/>
</dbReference>
<comment type="cofactor">
    <cofactor evidence="1 13">
        <name>FAD</name>
        <dbReference type="ChEBI" id="CHEBI:57692"/>
    </cofactor>
</comment>
<feature type="binding site" evidence="13">
    <location>
        <position position="111"/>
    </location>
    <ligand>
        <name>FAD</name>
        <dbReference type="ChEBI" id="CHEBI:57692"/>
    </ligand>
</feature>
<feature type="binding site" evidence="13">
    <location>
        <position position="127"/>
    </location>
    <ligand>
        <name>FAD</name>
        <dbReference type="ChEBI" id="CHEBI:57692"/>
    </ligand>
</feature>
<feature type="binding site" evidence="13">
    <location>
        <position position="146"/>
    </location>
    <ligand>
        <name>FAD</name>
        <dbReference type="ChEBI" id="CHEBI:57692"/>
    </ligand>
</feature>
<keyword evidence="5 13" id="KW-0285">Flavoprotein</keyword>
<evidence type="ECO:0000256" key="2">
    <source>
        <dbReference type="ARBA" id="ARBA00006105"/>
    </source>
</evidence>
<dbReference type="GO" id="GO:0090524">
    <property type="term" value="F:cytochrome-b5 reductase activity, acting on NADH"/>
    <property type="evidence" value="ECO:0007669"/>
    <property type="project" value="UniProtKB-EC"/>
</dbReference>
<dbReference type="FunFam" id="3.40.50.80:FF:000005">
    <property type="entry name" value="NADH-cytochrome b5 reductase"/>
    <property type="match status" value="1"/>
</dbReference>
<dbReference type="PRINTS" id="PR00406">
    <property type="entry name" value="CYTB5RDTASE"/>
</dbReference>
<protein>
    <recommendedName>
        <fullName evidence="3">cytochrome-b5 reductase</fullName>
        <ecNumber evidence="3">1.6.2.2</ecNumber>
    </recommendedName>
</protein>
<dbReference type="PANTHER" id="PTHR19370">
    <property type="entry name" value="NADH-CYTOCHROME B5 REDUCTASE"/>
    <property type="match status" value="1"/>
</dbReference>
<evidence type="ECO:0000256" key="13">
    <source>
        <dbReference type="PIRSR" id="PIRSR601834-1"/>
    </source>
</evidence>
<accession>A0AAW0WWI4</accession>
<organism evidence="16 17">
    <name type="scientific">Cherax quadricarinatus</name>
    <name type="common">Australian red claw crayfish</name>
    <dbReference type="NCBI Taxonomy" id="27406"/>
    <lineage>
        <taxon>Eukaryota</taxon>
        <taxon>Metazoa</taxon>
        <taxon>Ecdysozoa</taxon>
        <taxon>Arthropoda</taxon>
        <taxon>Crustacea</taxon>
        <taxon>Multicrustacea</taxon>
        <taxon>Malacostraca</taxon>
        <taxon>Eumalacostraca</taxon>
        <taxon>Eucarida</taxon>
        <taxon>Decapoda</taxon>
        <taxon>Pleocyemata</taxon>
        <taxon>Astacidea</taxon>
        <taxon>Parastacoidea</taxon>
        <taxon>Parastacidae</taxon>
        <taxon>Cherax</taxon>
    </lineage>
</organism>
<keyword evidence="11" id="KW-1207">Sterol metabolism</keyword>
<feature type="transmembrane region" description="Helical" evidence="14">
    <location>
        <begin position="23"/>
        <end position="44"/>
    </location>
</feature>
<keyword evidence="14" id="KW-0472">Membrane</keyword>
<dbReference type="PROSITE" id="PS51384">
    <property type="entry name" value="FAD_FR"/>
    <property type="match status" value="1"/>
</dbReference>
<dbReference type="InterPro" id="IPR001834">
    <property type="entry name" value="CBR-like"/>
</dbReference>
<keyword evidence="17" id="KW-1185">Reference proteome</keyword>
<gene>
    <name evidence="16" type="ORF">OTU49_007288</name>
</gene>
<feature type="domain" description="FAD-binding FR-type" evidence="15">
    <location>
        <begin position="58"/>
        <end position="170"/>
    </location>
</feature>
<feature type="non-terminal residue" evidence="16">
    <location>
        <position position="1"/>
    </location>
</feature>
<name>A0AAW0WWI4_CHEQU</name>
<dbReference type="EC" id="1.6.2.2" evidence="3"/>
<evidence type="ECO:0000256" key="6">
    <source>
        <dbReference type="ARBA" id="ARBA00022827"/>
    </source>
</evidence>
<evidence type="ECO:0000256" key="1">
    <source>
        <dbReference type="ARBA" id="ARBA00001974"/>
    </source>
</evidence>
<reference evidence="16 17" key="1">
    <citation type="journal article" date="2024" name="BMC Genomics">
        <title>Genome assembly of redclaw crayfish (Cherax quadricarinatus) provides insights into its immune adaptation and hypoxia tolerance.</title>
        <authorList>
            <person name="Liu Z."/>
            <person name="Zheng J."/>
            <person name="Li H."/>
            <person name="Fang K."/>
            <person name="Wang S."/>
            <person name="He J."/>
            <person name="Zhou D."/>
            <person name="Weng S."/>
            <person name="Chi M."/>
            <person name="Gu Z."/>
            <person name="He J."/>
            <person name="Li F."/>
            <person name="Wang M."/>
        </authorList>
    </citation>
    <scope>NUCLEOTIDE SEQUENCE [LARGE SCALE GENOMIC DNA]</scope>
    <source>
        <strain evidence="16">ZL_2023a</strain>
    </source>
</reference>
<dbReference type="Pfam" id="PF00175">
    <property type="entry name" value="NAD_binding_1"/>
    <property type="match status" value="1"/>
</dbReference>
<evidence type="ECO:0000313" key="17">
    <source>
        <dbReference type="Proteomes" id="UP001445076"/>
    </source>
</evidence>
<evidence type="ECO:0000256" key="7">
    <source>
        <dbReference type="ARBA" id="ARBA00022955"/>
    </source>
</evidence>
<dbReference type="SUPFAM" id="SSF52343">
    <property type="entry name" value="Ferredoxin reductase-like, C-terminal NADP-linked domain"/>
    <property type="match status" value="1"/>
</dbReference>
<keyword evidence="14" id="KW-1133">Transmembrane helix</keyword>
<evidence type="ECO:0000259" key="15">
    <source>
        <dbReference type="PROSITE" id="PS51384"/>
    </source>
</evidence>
<dbReference type="AlphaFoldDB" id="A0AAW0WWI4"/>
<dbReference type="CDD" id="cd06183">
    <property type="entry name" value="cyt_b5_reduct_like"/>
    <property type="match status" value="1"/>
</dbReference>
<proteinExistence type="inferred from homology"/>
<evidence type="ECO:0000256" key="8">
    <source>
        <dbReference type="ARBA" id="ARBA00023002"/>
    </source>
</evidence>
<comment type="similarity">
    <text evidence="2">Belongs to the flavoprotein pyridine nucleotide cytochrome reductase family.</text>
</comment>
<sequence>EREVAQLVESSTVVMVEILDVQAIPLVVGLVIVVGTAILTKLYLSKKRGPPRTLQDPTVKYPLELIEREEVSHDTRRFRFKLPSPDHVLGLPVGQHIYLSARVEGQLIVRPYTPVSSDEDKGYMDLVVKIYFKNVHPKFPDGGKMSQHLEAMKIGETIDVRGPSGLLEYRGRGVFAIKPDKKSPSNLVTSKKINMIAGGTGITPMLQLVRQVARDEEDKTQLALIFANQTEADILLRHELEDVLAQHSDKFKLWYTVDRPEEAWKYSSGFVSSEMISEHLYPPADDTIVLMCGPPPMINFACIPNLDKLGYSSNMRFSF</sequence>
<keyword evidence="10" id="KW-0520">NAD</keyword>
<dbReference type="GO" id="GO:0071949">
    <property type="term" value="F:FAD binding"/>
    <property type="evidence" value="ECO:0007669"/>
    <property type="project" value="TreeGrafter"/>
</dbReference>
<feature type="binding site" evidence="13">
    <location>
        <position position="112"/>
    </location>
    <ligand>
        <name>FAD</name>
        <dbReference type="ChEBI" id="CHEBI:57692"/>
    </ligand>
</feature>
<evidence type="ECO:0000313" key="16">
    <source>
        <dbReference type="EMBL" id="KAK8731830.1"/>
    </source>
</evidence>
<dbReference type="Proteomes" id="UP001445076">
    <property type="component" value="Unassembled WGS sequence"/>
</dbReference>
<evidence type="ECO:0000256" key="3">
    <source>
        <dbReference type="ARBA" id="ARBA00012011"/>
    </source>
</evidence>
<keyword evidence="14" id="KW-0812">Transmembrane</keyword>
<keyword evidence="12" id="KW-0753">Steroid metabolism</keyword>